<keyword evidence="1" id="KW-0614">Plasmid</keyword>
<organism evidence="1 2">
    <name type="scientific">Trichormus variabilis NIES-23</name>
    <dbReference type="NCBI Taxonomy" id="1973479"/>
    <lineage>
        <taxon>Bacteria</taxon>
        <taxon>Bacillati</taxon>
        <taxon>Cyanobacteriota</taxon>
        <taxon>Cyanophyceae</taxon>
        <taxon>Nostocales</taxon>
        <taxon>Nostocaceae</taxon>
        <taxon>Trichormus</taxon>
    </lineage>
</organism>
<geneLocation type="plasmid" evidence="1">
    <name>plasmid1</name>
</geneLocation>
<dbReference type="Proteomes" id="UP000217507">
    <property type="component" value="Plasmid Plasmid1 dna"/>
</dbReference>
<evidence type="ECO:0000313" key="1">
    <source>
        <dbReference type="EMBL" id="BAY72761.1"/>
    </source>
</evidence>
<sequence>MTFQQLSTGDYFRIPGISSGYVYRKSSDSHCSLNGTLQPIRAYTPVKRLTASEIREYFAVQQLELRKLKKAV</sequence>
<protein>
    <submittedName>
        <fullName evidence="1">Uncharacterized protein</fullName>
    </submittedName>
</protein>
<accession>A0A1Z4KUP6</accession>
<gene>
    <name evidence="1" type="ORF">NIES23_55890</name>
</gene>
<evidence type="ECO:0000313" key="2">
    <source>
        <dbReference type="Proteomes" id="UP000217507"/>
    </source>
</evidence>
<proteinExistence type="predicted"/>
<name>A0A1Z4KUP6_ANAVA</name>
<dbReference type="AlphaFoldDB" id="A0A1Z4KUP6"/>
<dbReference type="EMBL" id="AP018217">
    <property type="protein sequence ID" value="BAY72761.1"/>
    <property type="molecule type" value="Genomic_DNA"/>
</dbReference>
<reference evidence="1 2" key="1">
    <citation type="submission" date="2017-06" db="EMBL/GenBank/DDBJ databases">
        <title>Genome sequencing of cyanobaciteial culture collection at National Institute for Environmental Studies (NIES).</title>
        <authorList>
            <person name="Hirose Y."/>
            <person name="Shimura Y."/>
            <person name="Fujisawa T."/>
            <person name="Nakamura Y."/>
            <person name="Kawachi M."/>
        </authorList>
    </citation>
    <scope>NUCLEOTIDE SEQUENCE [LARGE SCALE GENOMIC DNA]</scope>
    <source>
        <strain evidence="1 2">NIES-23</strain>
        <plasmid evidence="2">Plasmid Plasmid1 dna</plasmid>
    </source>
</reference>